<dbReference type="PANTHER" id="PTHR30204:SF69">
    <property type="entry name" value="MERR-FAMILY TRANSCRIPTIONAL REGULATOR"/>
    <property type="match status" value="1"/>
</dbReference>
<evidence type="ECO:0000259" key="5">
    <source>
        <dbReference type="PROSITE" id="PS50937"/>
    </source>
</evidence>
<dbReference type="InterPro" id="IPR000551">
    <property type="entry name" value="MerR-type_HTH_dom"/>
</dbReference>
<feature type="domain" description="HTH merR-type" evidence="5">
    <location>
        <begin position="7"/>
        <end position="76"/>
    </location>
</feature>
<evidence type="ECO:0000313" key="7">
    <source>
        <dbReference type="Proteomes" id="UP000503540"/>
    </source>
</evidence>
<keyword evidence="3" id="KW-0238">DNA-binding</keyword>
<dbReference type="AlphaFoldDB" id="A0A6G9YQW0"/>
<accession>A0A6G9YQW0</accession>
<dbReference type="GO" id="GO:0003677">
    <property type="term" value="F:DNA binding"/>
    <property type="evidence" value="ECO:0007669"/>
    <property type="project" value="UniProtKB-KW"/>
</dbReference>
<evidence type="ECO:0000313" key="6">
    <source>
        <dbReference type="EMBL" id="QIS15477.1"/>
    </source>
</evidence>
<organism evidence="6 7">
    <name type="scientific">Nocardia arthritidis</name>
    <dbReference type="NCBI Taxonomy" id="228602"/>
    <lineage>
        <taxon>Bacteria</taxon>
        <taxon>Bacillati</taxon>
        <taxon>Actinomycetota</taxon>
        <taxon>Actinomycetes</taxon>
        <taxon>Mycobacteriales</taxon>
        <taxon>Nocardiaceae</taxon>
        <taxon>Nocardia</taxon>
    </lineage>
</organism>
<dbReference type="Gene3D" id="1.10.1660.10">
    <property type="match status" value="1"/>
</dbReference>
<keyword evidence="7" id="KW-1185">Reference proteome</keyword>
<protein>
    <submittedName>
        <fullName evidence="6">MerR family transcriptional regulator</fullName>
    </submittedName>
</protein>
<dbReference type="SUPFAM" id="SSF46955">
    <property type="entry name" value="Putative DNA-binding domain"/>
    <property type="match status" value="1"/>
</dbReference>
<name>A0A6G9YQW0_9NOCA</name>
<gene>
    <name evidence="6" type="ORF">F5544_38270</name>
</gene>
<keyword evidence="1" id="KW-0678">Repressor</keyword>
<dbReference type="SMART" id="SM00422">
    <property type="entry name" value="HTH_MERR"/>
    <property type="match status" value="1"/>
</dbReference>
<dbReference type="KEGG" id="nah:F5544_38270"/>
<dbReference type="PROSITE" id="PS50937">
    <property type="entry name" value="HTH_MERR_2"/>
    <property type="match status" value="1"/>
</dbReference>
<evidence type="ECO:0000256" key="2">
    <source>
        <dbReference type="ARBA" id="ARBA00023015"/>
    </source>
</evidence>
<dbReference type="Proteomes" id="UP000503540">
    <property type="component" value="Chromosome"/>
</dbReference>
<evidence type="ECO:0000256" key="1">
    <source>
        <dbReference type="ARBA" id="ARBA00022491"/>
    </source>
</evidence>
<dbReference type="Pfam" id="PF13411">
    <property type="entry name" value="MerR_1"/>
    <property type="match status" value="1"/>
</dbReference>
<dbReference type="PANTHER" id="PTHR30204">
    <property type="entry name" value="REDOX-CYCLING DRUG-SENSING TRANSCRIPTIONAL ACTIVATOR SOXR"/>
    <property type="match status" value="1"/>
</dbReference>
<reference evidence="6 7" key="1">
    <citation type="journal article" date="2019" name="ACS Chem. Biol.">
        <title>Identification and Mobilization of a Cryptic Antibiotic Biosynthesis Gene Locus from a Human-Pathogenic Nocardia Isolate.</title>
        <authorList>
            <person name="Herisse M."/>
            <person name="Ishida K."/>
            <person name="Porter J.L."/>
            <person name="Howden B."/>
            <person name="Hertweck C."/>
            <person name="Stinear T.P."/>
            <person name="Pidot S.J."/>
        </authorList>
    </citation>
    <scope>NUCLEOTIDE SEQUENCE [LARGE SCALE GENOMIC DNA]</scope>
    <source>
        <strain evidence="6 7">AUSMDU00012717</strain>
    </source>
</reference>
<proteinExistence type="predicted"/>
<keyword evidence="4" id="KW-0804">Transcription</keyword>
<dbReference type="PRINTS" id="PR00040">
    <property type="entry name" value="HTHMERR"/>
</dbReference>
<keyword evidence="2" id="KW-0805">Transcription regulation</keyword>
<sequence length="147" mass="16347">MDPETELMGIAEVARRFGLTVSAVRYWEERGLIRATARRAGVRQFGADQVHRIGLIQLWQELGQLSLDEIAAMLSAEGGAWRTVVGDRILAIEEQRRRLAEMRAQLEHLLVCPSPHPAGQCAFMREVVAQRMAGNRIAPMDLDTGVG</sequence>
<dbReference type="GO" id="GO:0003700">
    <property type="term" value="F:DNA-binding transcription factor activity"/>
    <property type="evidence" value="ECO:0007669"/>
    <property type="project" value="InterPro"/>
</dbReference>
<dbReference type="InterPro" id="IPR009061">
    <property type="entry name" value="DNA-bd_dom_put_sf"/>
</dbReference>
<evidence type="ECO:0000256" key="3">
    <source>
        <dbReference type="ARBA" id="ARBA00023125"/>
    </source>
</evidence>
<evidence type="ECO:0000256" key="4">
    <source>
        <dbReference type="ARBA" id="ARBA00023163"/>
    </source>
</evidence>
<dbReference type="EMBL" id="CP046172">
    <property type="protein sequence ID" value="QIS15477.1"/>
    <property type="molecule type" value="Genomic_DNA"/>
</dbReference>
<dbReference type="InterPro" id="IPR047057">
    <property type="entry name" value="MerR_fam"/>
</dbReference>
<dbReference type="RefSeq" id="WP_203217442.1">
    <property type="nucleotide sequence ID" value="NZ_CP046172.1"/>
</dbReference>